<organism evidence="2 3">
    <name type="scientific">Paenibacillus roseopurpureus</name>
    <dbReference type="NCBI Taxonomy" id="2918901"/>
    <lineage>
        <taxon>Bacteria</taxon>
        <taxon>Bacillati</taxon>
        <taxon>Bacillota</taxon>
        <taxon>Bacilli</taxon>
        <taxon>Bacillales</taxon>
        <taxon>Paenibacillaceae</taxon>
        <taxon>Paenibacillus</taxon>
    </lineage>
</organism>
<evidence type="ECO:0008006" key="4">
    <source>
        <dbReference type="Google" id="ProtNLM"/>
    </source>
</evidence>
<keyword evidence="1" id="KW-0732">Signal</keyword>
<dbReference type="RefSeq" id="WP_314798660.1">
    <property type="nucleotide sequence ID" value="NZ_CP130319.1"/>
</dbReference>
<keyword evidence="3" id="KW-1185">Reference proteome</keyword>
<dbReference type="Proteomes" id="UP001304650">
    <property type="component" value="Chromosome"/>
</dbReference>
<dbReference type="KEGG" id="proo:MJB10_22375"/>
<protein>
    <recommendedName>
        <fullName evidence="4">DUF4139 domain-containing protein</fullName>
    </recommendedName>
</protein>
<gene>
    <name evidence="2" type="ORF">MJB10_22375</name>
</gene>
<sequence length="572" mass="63272">MKINWKKTTIMFILAASLVIPSATFQAAADAKYTQASTPTKYQLTDSLQVEVKSILNEPTANGTRLGAVVRLSNVGSRLVGVPEYEVRVKTDEGLEYIMRPSQANPRNIQPRETIELSYMNTIDRYDEFSLSEISWLDVDEFVYPKQVNRVTSVPIADQEWKGDKADVTDLEHIKKWDESFTIPALSDAIAYTPVSLGEQNSAEGLVTVVGIMATNVGTKKTALPDFRVNGKSDAKVFSGKRLEQESVLLGPGEKTYIHYALPVKNKADLKSLLILTPETFVSEDKTVSSFLIGRLSIGLGGVASTQRFMNSLPSYTWNRPIQFDPLSDFVQSDVEVSLVDLRMSESTGGGFKAVVAKFKMLNKSGGPVQVPHFDSLLTSSSGKKYAGIRQDTKVDTLIPNIGYVIYYSYIVPNSETGDGVAMEILDSSKVASFKFAVAAFKTKVVSDVGDSSLAFYPFDVKVNNWTIDSSYNSGKGSSYTYKLNIDLDVGMGDEAVVDQSYSKLRFEAVDGSNRVMTSKLLTFTGDNKVVSGMQTLNFDLDRYESSVSLRMYEIMDTPFGEVRRLVQTWKR</sequence>
<accession>A0AA96LL03</accession>
<dbReference type="AlphaFoldDB" id="A0AA96LL03"/>
<evidence type="ECO:0000256" key="1">
    <source>
        <dbReference type="SAM" id="SignalP"/>
    </source>
</evidence>
<evidence type="ECO:0000313" key="2">
    <source>
        <dbReference type="EMBL" id="WNR43817.1"/>
    </source>
</evidence>
<dbReference type="EMBL" id="CP130319">
    <property type="protein sequence ID" value="WNR43817.1"/>
    <property type="molecule type" value="Genomic_DNA"/>
</dbReference>
<proteinExistence type="predicted"/>
<reference evidence="2" key="1">
    <citation type="submission" date="2022-02" db="EMBL/GenBank/DDBJ databases">
        <title>Paenibacillus sp. MBLB1832 Whole Genome Shotgun Sequencing.</title>
        <authorList>
            <person name="Hwang C.Y."/>
            <person name="Cho E.-S."/>
            <person name="Seo M.-J."/>
        </authorList>
    </citation>
    <scope>NUCLEOTIDE SEQUENCE</scope>
    <source>
        <strain evidence="2">MBLB1832</strain>
    </source>
</reference>
<name>A0AA96LL03_9BACL</name>
<feature type="chain" id="PRO_5041727415" description="DUF4139 domain-containing protein" evidence="1">
    <location>
        <begin position="28"/>
        <end position="572"/>
    </location>
</feature>
<evidence type="ECO:0000313" key="3">
    <source>
        <dbReference type="Proteomes" id="UP001304650"/>
    </source>
</evidence>
<feature type="signal peptide" evidence="1">
    <location>
        <begin position="1"/>
        <end position="27"/>
    </location>
</feature>